<name>A0AAN8L4R3_9TELE</name>
<dbReference type="EMBL" id="JAGTTL010000031">
    <property type="protein sequence ID" value="KAK6297805.1"/>
    <property type="molecule type" value="Genomic_DNA"/>
</dbReference>
<sequence length="103" mass="11790">MGKQKKKSDLSRAELMMKAIADVINQLVEAHEQGKYINFNKVKTKCSAQANQAYLHCQRDCSSCCDVQTPSLPSHQLHWKHLCIVSRRARLRRSLTLATSRHL</sequence>
<dbReference type="Pfam" id="PF23613">
    <property type="entry name" value="ELP3_N"/>
    <property type="match status" value="1"/>
</dbReference>
<feature type="domain" description="ELP3-like N-terminal" evidence="1">
    <location>
        <begin position="16"/>
        <end position="48"/>
    </location>
</feature>
<dbReference type="Proteomes" id="UP001356427">
    <property type="component" value="Unassembled WGS sequence"/>
</dbReference>
<evidence type="ECO:0000313" key="3">
    <source>
        <dbReference type="Proteomes" id="UP001356427"/>
    </source>
</evidence>
<comment type="caution">
    <text evidence="2">The sequence shown here is derived from an EMBL/GenBank/DDBJ whole genome shotgun (WGS) entry which is preliminary data.</text>
</comment>
<dbReference type="InterPro" id="IPR056591">
    <property type="entry name" value="ELP3-like_N"/>
</dbReference>
<proteinExistence type="predicted"/>
<evidence type="ECO:0000259" key="1">
    <source>
        <dbReference type="Pfam" id="PF23613"/>
    </source>
</evidence>
<dbReference type="AlphaFoldDB" id="A0AAN8L4R3"/>
<gene>
    <name evidence="2" type="ORF">J4Q44_G00323880</name>
</gene>
<protein>
    <recommendedName>
        <fullName evidence="1">ELP3-like N-terminal domain-containing protein</fullName>
    </recommendedName>
</protein>
<reference evidence="2 3" key="1">
    <citation type="submission" date="2021-04" db="EMBL/GenBank/DDBJ databases">
        <authorList>
            <person name="De Guttry C."/>
            <person name="Zahm M."/>
            <person name="Klopp C."/>
            <person name="Cabau C."/>
            <person name="Louis A."/>
            <person name="Berthelot C."/>
            <person name="Parey E."/>
            <person name="Roest Crollius H."/>
            <person name="Montfort J."/>
            <person name="Robinson-Rechavi M."/>
            <person name="Bucao C."/>
            <person name="Bouchez O."/>
            <person name="Gislard M."/>
            <person name="Lluch J."/>
            <person name="Milhes M."/>
            <person name="Lampietro C."/>
            <person name="Lopez Roques C."/>
            <person name="Donnadieu C."/>
            <person name="Braasch I."/>
            <person name="Desvignes T."/>
            <person name="Postlethwait J."/>
            <person name="Bobe J."/>
            <person name="Wedekind C."/>
            <person name="Guiguen Y."/>
        </authorList>
    </citation>
    <scope>NUCLEOTIDE SEQUENCE [LARGE SCALE GENOMIC DNA]</scope>
    <source>
        <strain evidence="2">Cs_M1</strain>
        <tissue evidence="2">Blood</tissue>
    </source>
</reference>
<accession>A0AAN8L4R3</accession>
<evidence type="ECO:0000313" key="2">
    <source>
        <dbReference type="EMBL" id="KAK6297805.1"/>
    </source>
</evidence>
<keyword evidence="3" id="KW-1185">Reference proteome</keyword>
<organism evidence="2 3">
    <name type="scientific">Coregonus suidteri</name>
    <dbReference type="NCBI Taxonomy" id="861788"/>
    <lineage>
        <taxon>Eukaryota</taxon>
        <taxon>Metazoa</taxon>
        <taxon>Chordata</taxon>
        <taxon>Craniata</taxon>
        <taxon>Vertebrata</taxon>
        <taxon>Euteleostomi</taxon>
        <taxon>Actinopterygii</taxon>
        <taxon>Neopterygii</taxon>
        <taxon>Teleostei</taxon>
        <taxon>Protacanthopterygii</taxon>
        <taxon>Salmoniformes</taxon>
        <taxon>Salmonidae</taxon>
        <taxon>Coregoninae</taxon>
        <taxon>Coregonus</taxon>
    </lineage>
</organism>